<evidence type="ECO:0000259" key="7">
    <source>
        <dbReference type="PROSITE" id="PS50850"/>
    </source>
</evidence>
<reference evidence="8" key="1">
    <citation type="submission" date="2020-11" db="EMBL/GenBank/DDBJ databases">
        <authorList>
            <person name="Tran Van P."/>
        </authorList>
    </citation>
    <scope>NUCLEOTIDE SEQUENCE</scope>
</reference>
<dbReference type="EMBL" id="CAJPEX010002379">
    <property type="protein sequence ID" value="CAG0920908.1"/>
    <property type="molecule type" value="Genomic_DNA"/>
</dbReference>
<evidence type="ECO:0000256" key="6">
    <source>
        <dbReference type="SAM" id="Phobius"/>
    </source>
</evidence>
<evidence type="ECO:0000256" key="1">
    <source>
        <dbReference type="ARBA" id="ARBA00004141"/>
    </source>
</evidence>
<feature type="non-terminal residue" evidence="8">
    <location>
        <position position="608"/>
    </location>
</feature>
<dbReference type="PROSITE" id="PS00217">
    <property type="entry name" value="SUGAR_TRANSPORT_2"/>
    <property type="match status" value="1"/>
</dbReference>
<accession>A0A7R9BV13</accession>
<dbReference type="Gene3D" id="1.20.1250.20">
    <property type="entry name" value="MFS general substrate transporter like domains"/>
    <property type="match status" value="1"/>
</dbReference>
<dbReference type="OrthoDB" id="6339427at2759"/>
<feature type="transmembrane region" description="Helical" evidence="6">
    <location>
        <begin position="240"/>
        <end position="261"/>
    </location>
</feature>
<dbReference type="InterPro" id="IPR050549">
    <property type="entry name" value="MFS_Trehalose_Transporter"/>
</dbReference>
<feature type="transmembrane region" description="Helical" evidence="6">
    <location>
        <begin position="180"/>
        <end position="204"/>
    </location>
</feature>
<dbReference type="PROSITE" id="PS00058">
    <property type="entry name" value="DNA_MISMATCH_REPAIR_1"/>
    <property type="match status" value="1"/>
</dbReference>
<dbReference type="InterPro" id="IPR005828">
    <property type="entry name" value="MFS_sugar_transport-like"/>
</dbReference>
<protein>
    <recommendedName>
        <fullName evidence="7">Major facilitator superfamily (MFS) profile domain-containing protein</fullName>
    </recommendedName>
</protein>
<dbReference type="Pfam" id="PF00083">
    <property type="entry name" value="Sugar_tr"/>
    <property type="match status" value="2"/>
</dbReference>
<dbReference type="PROSITE" id="PS50850">
    <property type="entry name" value="MFS"/>
    <property type="match status" value="1"/>
</dbReference>
<evidence type="ECO:0000256" key="4">
    <source>
        <dbReference type="ARBA" id="ARBA00023136"/>
    </source>
</evidence>
<feature type="transmembrane region" description="Helical" evidence="6">
    <location>
        <begin position="216"/>
        <end position="234"/>
    </location>
</feature>
<dbReference type="InterPro" id="IPR014762">
    <property type="entry name" value="DNA_mismatch_repair_CS"/>
</dbReference>
<dbReference type="SUPFAM" id="SSF55874">
    <property type="entry name" value="ATPase domain of HSP90 chaperone/DNA topoisomerase II/histidine kinase"/>
    <property type="match status" value="1"/>
</dbReference>
<dbReference type="PANTHER" id="PTHR48021:SF1">
    <property type="entry name" value="GH07001P-RELATED"/>
    <property type="match status" value="1"/>
</dbReference>
<dbReference type="Gene3D" id="3.30.565.10">
    <property type="entry name" value="Histidine kinase-like ATPase, C-terminal domain"/>
    <property type="match status" value="1"/>
</dbReference>
<dbReference type="InterPro" id="IPR020846">
    <property type="entry name" value="MFS_dom"/>
</dbReference>
<proteinExistence type="predicted"/>
<evidence type="ECO:0000256" key="5">
    <source>
        <dbReference type="SAM" id="MobiDB-lite"/>
    </source>
</evidence>
<dbReference type="AlphaFoldDB" id="A0A7R9BV13"/>
<dbReference type="InterPro" id="IPR036259">
    <property type="entry name" value="MFS_trans_sf"/>
</dbReference>
<feature type="transmembrane region" description="Helical" evidence="6">
    <location>
        <begin position="394"/>
        <end position="421"/>
    </location>
</feature>
<organism evidence="8">
    <name type="scientific">Notodromas monacha</name>
    <dbReference type="NCBI Taxonomy" id="399045"/>
    <lineage>
        <taxon>Eukaryota</taxon>
        <taxon>Metazoa</taxon>
        <taxon>Ecdysozoa</taxon>
        <taxon>Arthropoda</taxon>
        <taxon>Crustacea</taxon>
        <taxon>Oligostraca</taxon>
        <taxon>Ostracoda</taxon>
        <taxon>Podocopa</taxon>
        <taxon>Podocopida</taxon>
        <taxon>Cypridocopina</taxon>
        <taxon>Cypridoidea</taxon>
        <taxon>Cyprididae</taxon>
        <taxon>Notodromas</taxon>
    </lineage>
</organism>
<comment type="subcellular location">
    <subcellularLocation>
        <location evidence="1">Membrane</location>
        <topology evidence="1">Multi-pass membrane protein</topology>
    </subcellularLocation>
</comment>
<keyword evidence="4 6" id="KW-0472">Membrane</keyword>
<dbReference type="EMBL" id="OA884416">
    <property type="protein sequence ID" value="CAD7280756.1"/>
    <property type="molecule type" value="Genomic_DNA"/>
</dbReference>
<dbReference type="PANTHER" id="PTHR48021">
    <property type="match status" value="1"/>
</dbReference>
<sequence>TLDKFGFRGEALSSLANVAHLSVDTKTRDDVMGRSYAYDARGNPTFLRHAAATVGTQVHVKNLFENLPVRREAKSSSEKRKRDELKRCEEVVAAVGVAHPGVGLTLVHNKRVVWRKPRVGSVKDALGLTLDVGAIKWLEITAAKGSGVGDDDDDDDEVRTKACVILCKTWLLIAFAQDVLMIYAGRAVAGLSVGVTSMAVPIYLAEVAQADIRGRLGILPSTIGNSGVMFIYVFGAFLNWSTLAMVCSIVPVLFCIGMAWVPETPRWYLSKGKKKRAFRALQWLRPADHDVVAEMQEMEAQQANSAAIAGGPKLRDLISPLNARALFVSLGLMFFQQLSGINAVIFYTLKIFEAAGSTVDKDLSTIIVGSVNIGATLLSNAVVDRWETEETLRVFGWLPLVAFVVFVVAFSFGFGPVPWLMLGEIFPSRIRSLAASVTAAFNWACTFIVTKNFQGMIDGLGIHGAFWLFGSNCLVATSFVFLLVPETKGRTLEQIEERLSKSSGRYTFTKTPEPGRDKAKREKKAKRERQLQLEAQLRGSPDAAAAATAEAVDVELGEAAEVAAGENDDSSVPTTVDSRVQDLSESVGIAAAESKKVTGHDEDADLQD</sequence>
<keyword evidence="2 6" id="KW-0812">Transmembrane</keyword>
<feature type="transmembrane region" description="Helical" evidence="6">
    <location>
        <begin position="325"/>
        <end position="349"/>
    </location>
</feature>
<feature type="region of interest" description="Disordered" evidence="5">
    <location>
        <begin position="503"/>
        <end position="528"/>
    </location>
</feature>
<dbReference type="PRINTS" id="PR00171">
    <property type="entry name" value="SUGRTRNSPORT"/>
</dbReference>
<keyword evidence="3 6" id="KW-1133">Transmembrane helix</keyword>
<evidence type="ECO:0000256" key="2">
    <source>
        <dbReference type="ARBA" id="ARBA00022692"/>
    </source>
</evidence>
<dbReference type="GO" id="GO:0022857">
    <property type="term" value="F:transmembrane transporter activity"/>
    <property type="evidence" value="ECO:0007669"/>
    <property type="project" value="InterPro"/>
</dbReference>
<evidence type="ECO:0000313" key="9">
    <source>
        <dbReference type="Proteomes" id="UP000678499"/>
    </source>
</evidence>
<dbReference type="Proteomes" id="UP000678499">
    <property type="component" value="Unassembled WGS sequence"/>
</dbReference>
<dbReference type="InterPro" id="IPR036890">
    <property type="entry name" value="HATPase_C_sf"/>
</dbReference>
<dbReference type="SUPFAM" id="SSF103473">
    <property type="entry name" value="MFS general substrate transporter"/>
    <property type="match status" value="1"/>
</dbReference>
<gene>
    <name evidence="8" type="ORF">NMOB1V02_LOCUS8413</name>
</gene>
<feature type="region of interest" description="Disordered" evidence="5">
    <location>
        <begin position="558"/>
        <end position="608"/>
    </location>
</feature>
<dbReference type="InterPro" id="IPR003663">
    <property type="entry name" value="Sugar/inositol_transpt"/>
</dbReference>
<feature type="transmembrane region" description="Helical" evidence="6">
    <location>
        <begin position="465"/>
        <end position="484"/>
    </location>
</feature>
<keyword evidence="9" id="KW-1185">Reference proteome</keyword>
<name>A0A7R9BV13_9CRUS</name>
<evidence type="ECO:0000313" key="8">
    <source>
        <dbReference type="EMBL" id="CAD7280756.1"/>
    </source>
</evidence>
<evidence type="ECO:0000256" key="3">
    <source>
        <dbReference type="ARBA" id="ARBA00022989"/>
    </source>
</evidence>
<dbReference type="GO" id="GO:0016020">
    <property type="term" value="C:membrane"/>
    <property type="evidence" value="ECO:0007669"/>
    <property type="project" value="UniProtKB-SubCell"/>
</dbReference>
<feature type="domain" description="Major facilitator superfamily (MFS) profile" evidence="7">
    <location>
        <begin position="89"/>
        <end position="488"/>
    </location>
</feature>
<dbReference type="InterPro" id="IPR005829">
    <property type="entry name" value="Sugar_transporter_CS"/>
</dbReference>
<feature type="compositionally biased region" description="Polar residues" evidence="5">
    <location>
        <begin position="570"/>
        <end position="584"/>
    </location>
</feature>